<sequence length="63" mass="7574">MGVLALRRSYLLKICKLARLHFDKAQVRALRILRVHRDFRIYPDFYSEDYNDLKDTLKNMSAD</sequence>
<dbReference type="AlphaFoldDB" id="A0A450TZA1"/>
<accession>A0A450TZA1</accession>
<evidence type="ECO:0000313" key="1">
    <source>
        <dbReference type="EMBL" id="VFJ75247.1"/>
    </source>
</evidence>
<protein>
    <submittedName>
        <fullName evidence="1">Uncharacterized protein</fullName>
    </submittedName>
</protein>
<reference evidence="1" key="1">
    <citation type="submission" date="2019-02" db="EMBL/GenBank/DDBJ databases">
        <authorList>
            <person name="Gruber-Vodicka R. H."/>
            <person name="Seah K. B. B."/>
        </authorList>
    </citation>
    <scope>NUCLEOTIDE SEQUENCE</scope>
    <source>
        <strain evidence="1">BECK_BZ131</strain>
    </source>
</reference>
<proteinExistence type="predicted"/>
<organism evidence="1">
    <name type="scientific">Candidatus Kentrum sp. FW</name>
    <dbReference type="NCBI Taxonomy" id="2126338"/>
    <lineage>
        <taxon>Bacteria</taxon>
        <taxon>Pseudomonadati</taxon>
        <taxon>Pseudomonadota</taxon>
        <taxon>Gammaproteobacteria</taxon>
        <taxon>Candidatus Kentrum</taxon>
    </lineage>
</organism>
<gene>
    <name evidence="1" type="ORF">BECKFW1821C_GA0114237_107018</name>
</gene>
<dbReference type="EMBL" id="CAADFE010000070">
    <property type="protein sequence ID" value="VFJ75247.1"/>
    <property type="molecule type" value="Genomic_DNA"/>
</dbReference>
<name>A0A450TZA1_9GAMM</name>